<feature type="domain" description="DNA2/NAM7 helicase-like C-terminal" evidence="13">
    <location>
        <begin position="601"/>
        <end position="799"/>
    </location>
</feature>
<dbReference type="PANTHER" id="PTHR45418">
    <property type="entry name" value="CANCER/TESTIS ANTIGEN 55"/>
    <property type="match status" value="1"/>
</dbReference>
<dbReference type="Pfam" id="PF13087">
    <property type="entry name" value="AAA_12"/>
    <property type="match status" value="1"/>
</dbReference>
<organism evidence="15 17">
    <name type="scientific">Nelumbo nucifera</name>
    <name type="common">Sacred lotus</name>
    <dbReference type="NCBI Taxonomy" id="4432"/>
    <lineage>
        <taxon>Eukaryota</taxon>
        <taxon>Viridiplantae</taxon>
        <taxon>Streptophyta</taxon>
        <taxon>Embryophyta</taxon>
        <taxon>Tracheophyta</taxon>
        <taxon>Spermatophyta</taxon>
        <taxon>Magnoliopsida</taxon>
        <taxon>Proteales</taxon>
        <taxon>Nelumbonaceae</taxon>
        <taxon>Nelumbo</taxon>
    </lineage>
</organism>
<dbReference type="GeneID" id="104596579"/>
<dbReference type="KEGG" id="nnu:104596579"/>
<sequence length="879" mass="100427">MGSIQNDWDEECSVIGDKGEIGFIDFEDNKSVCSYNPTEEGPVIISVPFSFLHGKPRSILVGETVSDSITINNTTSEPVELWGVKIFCSNPEDSYTLSLMEPPSTNSGVEAIRGFLESTSLQDRVLQPGQTLTIWLSCKPKDIGLHTTAVHFDVGDDRIERVVFLLAEDKISQSLTSEMPYSRIPRRRQLTVNEYVAGSRPARAMAKYPKKRLRQYEIPKDVRELIEKKQVPGVIGEGLRKGNYADYFSTLLVMEEIHLEEEMRAYDMEFVTMKKKGSQFLALEVPGLAERRPSLVYGDFVFAKLASENSDNSTPPYQGFIHRVEADEVFLKFAKEFHDHHRDGNLYTVTFTYNRVNMRRLYQAVEAAESLETNLLFPTSFCKRRTIKTTPMVPLTQNLNEEQMFSIEMILRCKGVPPYVIHGPPGTGKTMTLVEAMLQIYTTRKDARILVCAASNSAADHILDKLISNEVAQVRESEVFRLNASSRPYEDIDPDKIQFCFFEEFIFKCPPLKALLRYRIIISTYMSASLLYGEGIRRGHFSHIFLDEAGQASEPETMIPIANLCHRETVVVLAGDPMQLGPVIYSKDADTYGLGKSFLLRLFECEFYCNEDENFVTKLVRNYRCHPSILDLPSKLFYNGELIACKEEISPSTNAWMEILPNREFPVLFIGIQGCDEREGNNPSWFNRFEASKVVEIIKKLTASDDLTEADIGVITPYRKQVLKLKKTLENLDMPEVKVGSVEQFQGQERQVIIISTVRSTIKHNDFDKMHCLGFLSNPRRFNVAITRAKSLLVIIGNPHIISKDPYWNRLLWYCSDNNSYQGCPLPERQYYDEDPAKEEYWNDEENFQSSDQAEWADNSFQEVPKPVTDEAEWSDGWK</sequence>
<dbReference type="Pfam" id="PF13086">
    <property type="entry name" value="AAA_11"/>
    <property type="match status" value="2"/>
</dbReference>
<keyword evidence="7 16" id="KW-0347">Helicase</keyword>
<dbReference type="GO" id="GO:0005524">
    <property type="term" value="F:ATP binding"/>
    <property type="evidence" value="ECO:0007669"/>
    <property type="project" value="UniProtKB-KW"/>
</dbReference>
<evidence type="ECO:0000256" key="1">
    <source>
        <dbReference type="ARBA" id="ARBA00004496"/>
    </source>
</evidence>
<dbReference type="InterPro" id="IPR027417">
    <property type="entry name" value="P-loop_NTPase"/>
</dbReference>
<dbReference type="GO" id="GO:0035194">
    <property type="term" value="P:regulatory ncRNA-mediated post-transcriptional gene silencing"/>
    <property type="evidence" value="ECO:0000318"/>
    <property type="project" value="GO_Central"/>
</dbReference>
<dbReference type="GO" id="GO:0032574">
    <property type="term" value="F:5'-3' RNA helicase activity"/>
    <property type="evidence" value="ECO:0007669"/>
    <property type="project" value="InterPro"/>
</dbReference>
<evidence type="ECO:0000256" key="3">
    <source>
        <dbReference type="ARBA" id="ARBA00012552"/>
    </source>
</evidence>
<protein>
    <recommendedName>
        <fullName evidence="3">RNA helicase</fullName>
        <ecNumber evidence="3">3.6.4.13</ecNumber>
    </recommendedName>
</protein>
<evidence type="ECO:0000256" key="11">
    <source>
        <dbReference type="SAM" id="MobiDB-lite"/>
    </source>
</evidence>
<evidence type="ECO:0000256" key="7">
    <source>
        <dbReference type="ARBA" id="ARBA00022806"/>
    </source>
</evidence>
<dbReference type="Pfam" id="PF21634">
    <property type="entry name" value="MOV-10_beta-barrel"/>
    <property type="match status" value="1"/>
</dbReference>
<keyword evidence="8" id="KW-0067">ATP-binding</keyword>
<dbReference type="GO" id="GO:0043186">
    <property type="term" value="C:P granule"/>
    <property type="evidence" value="ECO:0000318"/>
    <property type="project" value="GO_Central"/>
</dbReference>
<evidence type="ECO:0000259" key="13">
    <source>
        <dbReference type="Pfam" id="PF13087"/>
    </source>
</evidence>
<proteinExistence type="inferred from homology"/>
<dbReference type="FunFam" id="3.40.50.300:FF:001468">
    <property type="entry name" value="Probable RNA helicase SDE3"/>
    <property type="match status" value="1"/>
</dbReference>
<dbReference type="InterPro" id="IPR049080">
    <property type="entry name" value="MOV-10-like_beta-barrel"/>
</dbReference>
<feature type="region of interest" description="Disordered" evidence="11">
    <location>
        <begin position="854"/>
        <end position="879"/>
    </location>
</feature>
<evidence type="ECO:0000313" key="16">
    <source>
        <dbReference type="RefSeq" id="XP_010256116.1"/>
    </source>
</evidence>
<evidence type="ECO:0000313" key="17">
    <source>
        <dbReference type="RefSeq" id="XP_010256117.1"/>
    </source>
</evidence>
<keyword evidence="4" id="KW-0963">Cytoplasm</keyword>
<dbReference type="AlphaFoldDB" id="A0A1U7ZPN4"/>
<feature type="domain" description="DNA2/NAM7 helicase helicase" evidence="12">
    <location>
        <begin position="514"/>
        <end position="587"/>
    </location>
</feature>
<name>A0A1U7ZPN4_NELNU</name>
<evidence type="ECO:0000256" key="4">
    <source>
        <dbReference type="ARBA" id="ARBA00022490"/>
    </source>
</evidence>
<dbReference type="GO" id="GO:0005829">
    <property type="term" value="C:cytosol"/>
    <property type="evidence" value="ECO:0000318"/>
    <property type="project" value="GO_Central"/>
</dbReference>
<dbReference type="SUPFAM" id="SSF52540">
    <property type="entry name" value="P-loop containing nucleoside triphosphate hydrolases"/>
    <property type="match status" value="1"/>
</dbReference>
<dbReference type="EC" id="3.6.4.13" evidence="3"/>
<evidence type="ECO:0000259" key="12">
    <source>
        <dbReference type="Pfam" id="PF13086"/>
    </source>
</evidence>
<evidence type="ECO:0000256" key="8">
    <source>
        <dbReference type="ARBA" id="ARBA00022840"/>
    </source>
</evidence>
<dbReference type="GO" id="GO:0016787">
    <property type="term" value="F:hydrolase activity"/>
    <property type="evidence" value="ECO:0007669"/>
    <property type="project" value="UniProtKB-KW"/>
</dbReference>
<dbReference type="Gene3D" id="3.40.50.300">
    <property type="entry name" value="P-loop containing nucleotide triphosphate hydrolases"/>
    <property type="match status" value="3"/>
</dbReference>
<dbReference type="InterPro" id="IPR026122">
    <property type="entry name" value="MOV-10/SDE3_DEXXQ/H-box"/>
</dbReference>
<feature type="compositionally biased region" description="Acidic residues" evidence="11">
    <location>
        <begin position="870"/>
        <end position="879"/>
    </location>
</feature>
<accession>A0A1U7ZPN4</accession>
<comment type="similarity">
    <text evidence="2">Belongs to the DNA2/NAM7 helicase family. SDE3 subfamily.</text>
</comment>
<dbReference type="FunFam" id="3.40.50.300:FF:001199">
    <property type="entry name" value="Probable RNA helicase SDE3"/>
    <property type="match status" value="1"/>
</dbReference>
<dbReference type="CDD" id="cd18808">
    <property type="entry name" value="SF1_C_Upf1"/>
    <property type="match status" value="1"/>
</dbReference>
<dbReference type="Gene3D" id="2.40.30.270">
    <property type="match status" value="1"/>
</dbReference>
<keyword evidence="5" id="KW-0547">Nucleotide-binding</keyword>
<feature type="domain" description="Helicase MOV-10-like beta-barrel" evidence="14">
    <location>
        <begin position="266"/>
        <end position="351"/>
    </location>
</feature>
<evidence type="ECO:0000256" key="6">
    <source>
        <dbReference type="ARBA" id="ARBA00022801"/>
    </source>
</evidence>
<keyword evidence="15" id="KW-1185">Reference proteome</keyword>
<evidence type="ECO:0000259" key="14">
    <source>
        <dbReference type="Pfam" id="PF21634"/>
    </source>
</evidence>
<evidence type="ECO:0000256" key="2">
    <source>
        <dbReference type="ARBA" id="ARBA00005601"/>
    </source>
</evidence>
<dbReference type="Proteomes" id="UP000189703">
    <property type="component" value="Unplaced"/>
</dbReference>
<evidence type="ECO:0000313" key="15">
    <source>
        <dbReference type="Proteomes" id="UP000189703"/>
    </source>
</evidence>
<keyword evidence="6" id="KW-0378">Hydrolase</keyword>
<dbReference type="OrthoDB" id="6513042at2759"/>
<feature type="domain" description="DNA2/NAM7 helicase helicase" evidence="12">
    <location>
        <begin position="398"/>
        <end position="487"/>
    </location>
</feature>
<dbReference type="eggNOG" id="KOG1804">
    <property type="taxonomic scope" value="Eukaryota"/>
</dbReference>
<evidence type="ECO:0000256" key="10">
    <source>
        <dbReference type="ARBA" id="ARBA00047984"/>
    </source>
</evidence>
<dbReference type="FunFam" id="3.40.50.300:FF:001295">
    <property type="entry name" value="Probable RNA helicase SDE3"/>
    <property type="match status" value="1"/>
</dbReference>
<dbReference type="GO" id="GO:0003723">
    <property type="term" value="F:RNA binding"/>
    <property type="evidence" value="ECO:0000318"/>
    <property type="project" value="GO_Central"/>
</dbReference>
<dbReference type="CDD" id="cd18038">
    <property type="entry name" value="DEXXQc_Helz-like"/>
    <property type="match status" value="1"/>
</dbReference>
<dbReference type="RefSeq" id="XP_010256116.1">
    <property type="nucleotide sequence ID" value="XM_010257814.1"/>
</dbReference>
<dbReference type="RefSeq" id="XP_010256117.1">
    <property type="nucleotide sequence ID" value="XM_010257815.2"/>
</dbReference>
<comment type="subcellular location">
    <subcellularLocation>
        <location evidence="1">Cytoplasm</location>
    </subcellularLocation>
</comment>
<evidence type="ECO:0000256" key="9">
    <source>
        <dbReference type="ARBA" id="ARBA00023158"/>
    </source>
</evidence>
<dbReference type="STRING" id="4432.A0A1U7ZPN4"/>
<dbReference type="PANTHER" id="PTHR45418:SF1">
    <property type="entry name" value="CANCER_TESTIS ANTIGEN 55"/>
    <property type="match status" value="1"/>
</dbReference>
<comment type="catalytic activity">
    <reaction evidence="10">
        <text>ATP + H2O = ADP + phosphate + H(+)</text>
        <dbReference type="Rhea" id="RHEA:13065"/>
        <dbReference type="ChEBI" id="CHEBI:15377"/>
        <dbReference type="ChEBI" id="CHEBI:15378"/>
        <dbReference type="ChEBI" id="CHEBI:30616"/>
        <dbReference type="ChEBI" id="CHEBI:43474"/>
        <dbReference type="ChEBI" id="CHEBI:456216"/>
        <dbReference type="EC" id="3.6.4.13"/>
    </reaction>
</comment>
<reference evidence="16 17" key="1">
    <citation type="submission" date="2025-04" db="UniProtKB">
        <authorList>
            <consortium name="RefSeq"/>
        </authorList>
    </citation>
    <scope>IDENTIFICATION</scope>
</reference>
<evidence type="ECO:0000256" key="5">
    <source>
        <dbReference type="ARBA" id="ARBA00022741"/>
    </source>
</evidence>
<gene>
    <name evidence="16 17" type="primary">LOC104596579</name>
</gene>
<keyword evidence="9" id="KW-0943">RNA-mediated gene silencing</keyword>
<dbReference type="InterPro" id="IPR047187">
    <property type="entry name" value="SF1_C_Upf1"/>
</dbReference>
<dbReference type="InterPro" id="IPR041677">
    <property type="entry name" value="DNA2/NAM7_AAA_11"/>
</dbReference>
<dbReference type="OMA" id="FRCNAIF"/>
<dbReference type="InterPro" id="IPR041679">
    <property type="entry name" value="DNA2/NAM7-like_C"/>
</dbReference>